<proteinExistence type="predicted"/>
<comment type="caution">
    <text evidence="1">The sequence shown here is derived from an EMBL/GenBank/DDBJ whole genome shotgun (WGS) entry which is preliminary data.</text>
</comment>
<feature type="non-terminal residue" evidence="1">
    <location>
        <position position="37"/>
    </location>
</feature>
<gene>
    <name evidence="1" type="ORF">LCGC14_2174840</name>
</gene>
<sequence length="37" mass="4477">MHTTTRINHPIDLFYQSKVLLRVIDAFVYVRWGKRDS</sequence>
<name>A0A0F9GJU0_9ZZZZ</name>
<accession>A0A0F9GJU0</accession>
<dbReference type="AlphaFoldDB" id="A0A0F9GJU0"/>
<reference evidence="1" key="1">
    <citation type="journal article" date="2015" name="Nature">
        <title>Complex archaea that bridge the gap between prokaryotes and eukaryotes.</title>
        <authorList>
            <person name="Spang A."/>
            <person name="Saw J.H."/>
            <person name="Jorgensen S.L."/>
            <person name="Zaremba-Niedzwiedzka K."/>
            <person name="Martijn J."/>
            <person name="Lind A.E."/>
            <person name="van Eijk R."/>
            <person name="Schleper C."/>
            <person name="Guy L."/>
            <person name="Ettema T.J."/>
        </authorList>
    </citation>
    <scope>NUCLEOTIDE SEQUENCE</scope>
</reference>
<dbReference type="EMBL" id="LAZR01028159">
    <property type="protein sequence ID" value="KKL63467.1"/>
    <property type="molecule type" value="Genomic_DNA"/>
</dbReference>
<evidence type="ECO:0000313" key="1">
    <source>
        <dbReference type="EMBL" id="KKL63467.1"/>
    </source>
</evidence>
<protein>
    <submittedName>
        <fullName evidence="1">Uncharacterized protein</fullName>
    </submittedName>
</protein>
<organism evidence="1">
    <name type="scientific">marine sediment metagenome</name>
    <dbReference type="NCBI Taxonomy" id="412755"/>
    <lineage>
        <taxon>unclassified sequences</taxon>
        <taxon>metagenomes</taxon>
        <taxon>ecological metagenomes</taxon>
    </lineage>
</organism>